<evidence type="ECO:0000256" key="11">
    <source>
        <dbReference type="ARBA" id="ARBA00023180"/>
    </source>
</evidence>
<sequence length="188" mass="21710">MTGDSRLTESNFGDFELYFLENDPVLTTKYPATGLTEEDRSKFPQLHLIRDCWSEKPADRPNGDTLCKTLTTMMPNKKSNLMDHMFNMLEDYTTTLELDVEERTKQLQEEKKKADILLGRMLPRQVADRLKMGQTVEPESFESVTVFFSDVVKFTQLAAKCTAFQIVNLLNDLYNGFDSIIEEHSVYK</sequence>
<feature type="non-terminal residue" evidence="15">
    <location>
        <position position="188"/>
    </location>
</feature>
<evidence type="ECO:0000313" key="15">
    <source>
        <dbReference type="EMBL" id="PIO58655.1"/>
    </source>
</evidence>
<keyword evidence="7" id="KW-0732">Signal</keyword>
<dbReference type="Gene3D" id="3.30.70.1230">
    <property type="entry name" value="Nucleotide cyclase"/>
    <property type="match status" value="1"/>
</dbReference>
<accession>A0A2G9TL42</accession>
<dbReference type="AlphaFoldDB" id="A0A2G9TL42"/>
<dbReference type="PANTHER" id="PTHR11920:SF495">
    <property type="entry name" value="RECEPTOR-TYPE GUANYLATE CYCLASE GCY-7"/>
    <property type="match status" value="1"/>
</dbReference>
<evidence type="ECO:0000256" key="12">
    <source>
        <dbReference type="ARBA" id="ARBA00023239"/>
    </source>
</evidence>
<keyword evidence="12" id="KW-0456">Lyase</keyword>
<evidence type="ECO:0000256" key="9">
    <source>
        <dbReference type="ARBA" id="ARBA00022989"/>
    </source>
</evidence>
<keyword evidence="8" id="KW-0547">Nucleotide-binding</keyword>
<gene>
    <name evidence="15" type="ORF">TELCIR_19905</name>
</gene>
<proteinExistence type="predicted"/>
<feature type="domain" description="Guanylate cyclase" evidence="14">
    <location>
        <begin position="145"/>
        <end position="188"/>
    </location>
</feature>
<evidence type="ECO:0000256" key="1">
    <source>
        <dbReference type="ARBA" id="ARBA00001436"/>
    </source>
</evidence>
<dbReference type="GO" id="GO:0004016">
    <property type="term" value="F:adenylate cyclase activity"/>
    <property type="evidence" value="ECO:0007669"/>
    <property type="project" value="TreeGrafter"/>
</dbReference>
<dbReference type="Gene3D" id="6.10.250.780">
    <property type="match status" value="1"/>
</dbReference>
<evidence type="ECO:0000256" key="6">
    <source>
        <dbReference type="ARBA" id="ARBA00022692"/>
    </source>
</evidence>
<dbReference type="InterPro" id="IPR029787">
    <property type="entry name" value="Nucleotide_cyclase"/>
</dbReference>
<dbReference type="Pfam" id="PF00211">
    <property type="entry name" value="Guanylate_cyc"/>
    <property type="match status" value="1"/>
</dbReference>
<evidence type="ECO:0000256" key="5">
    <source>
        <dbReference type="ARBA" id="ARBA00022475"/>
    </source>
</evidence>
<keyword evidence="5" id="KW-1003">Cell membrane</keyword>
<evidence type="ECO:0000256" key="4">
    <source>
        <dbReference type="ARBA" id="ARBA00012202"/>
    </source>
</evidence>
<dbReference type="InterPro" id="IPR001054">
    <property type="entry name" value="A/G_cyclase"/>
</dbReference>
<evidence type="ECO:0000256" key="10">
    <source>
        <dbReference type="ARBA" id="ARBA00023136"/>
    </source>
</evidence>
<organism evidence="15 16">
    <name type="scientific">Teladorsagia circumcincta</name>
    <name type="common">Brown stomach worm</name>
    <name type="synonym">Ostertagia circumcincta</name>
    <dbReference type="NCBI Taxonomy" id="45464"/>
    <lineage>
        <taxon>Eukaryota</taxon>
        <taxon>Metazoa</taxon>
        <taxon>Ecdysozoa</taxon>
        <taxon>Nematoda</taxon>
        <taxon>Chromadorea</taxon>
        <taxon>Rhabditida</taxon>
        <taxon>Rhabditina</taxon>
        <taxon>Rhabditomorpha</taxon>
        <taxon>Strongyloidea</taxon>
        <taxon>Trichostrongylidae</taxon>
        <taxon>Teladorsagia</taxon>
    </lineage>
</organism>
<evidence type="ECO:0000256" key="8">
    <source>
        <dbReference type="ARBA" id="ARBA00022741"/>
    </source>
</evidence>
<keyword evidence="16" id="KW-1185">Reference proteome</keyword>
<reference evidence="15 16" key="1">
    <citation type="submission" date="2015-09" db="EMBL/GenBank/DDBJ databases">
        <title>Draft genome of the parasitic nematode Teladorsagia circumcincta isolate WARC Sus (inbred).</title>
        <authorList>
            <person name="Mitreva M."/>
        </authorList>
    </citation>
    <scope>NUCLEOTIDE SEQUENCE [LARGE SCALE GENOMIC DNA]</scope>
    <source>
        <strain evidence="15 16">S</strain>
    </source>
</reference>
<dbReference type="GO" id="GO:0000166">
    <property type="term" value="F:nucleotide binding"/>
    <property type="evidence" value="ECO:0007669"/>
    <property type="project" value="UniProtKB-KW"/>
</dbReference>
<dbReference type="GO" id="GO:0005886">
    <property type="term" value="C:plasma membrane"/>
    <property type="evidence" value="ECO:0007669"/>
    <property type="project" value="UniProtKB-SubCell"/>
</dbReference>
<dbReference type="GO" id="GO:0035556">
    <property type="term" value="P:intracellular signal transduction"/>
    <property type="evidence" value="ECO:0007669"/>
    <property type="project" value="InterPro"/>
</dbReference>
<dbReference type="GO" id="GO:0007168">
    <property type="term" value="P:receptor guanylyl cyclase signaling pathway"/>
    <property type="evidence" value="ECO:0007669"/>
    <property type="project" value="TreeGrafter"/>
</dbReference>
<evidence type="ECO:0000259" key="14">
    <source>
        <dbReference type="PROSITE" id="PS50125"/>
    </source>
</evidence>
<evidence type="ECO:0000256" key="2">
    <source>
        <dbReference type="ARBA" id="ARBA00004236"/>
    </source>
</evidence>
<evidence type="ECO:0000256" key="13">
    <source>
        <dbReference type="ARBA" id="ARBA00023293"/>
    </source>
</evidence>
<dbReference type="OrthoDB" id="60033at2759"/>
<keyword evidence="10" id="KW-0472">Membrane</keyword>
<dbReference type="EMBL" id="KZ360406">
    <property type="protein sequence ID" value="PIO58655.1"/>
    <property type="molecule type" value="Genomic_DNA"/>
</dbReference>
<comment type="catalytic activity">
    <reaction evidence="1">
        <text>GTP = 3',5'-cyclic GMP + diphosphate</text>
        <dbReference type="Rhea" id="RHEA:13665"/>
        <dbReference type="ChEBI" id="CHEBI:33019"/>
        <dbReference type="ChEBI" id="CHEBI:37565"/>
        <dbReference type="ChEBI" id="CHEBI:57746"/>
        <dbReference type="EC" id="4.6.1.2"/>
    </reaction>
</comment>
<name>A0A2G9TL42_TELCI</name>
<dbReference type="Pfam" id="PF07701">
    <property type="entry name" value="HNOBA"/>
    <property type="match status" value="1"/>
</dbReference>
<dbReference type="InterPro" id="IPR050401">
    <property type="entry name" value="Cyclic_nucleotide_synthase"/>
</dbReference>
<dbReference type="PANTHER" id="PTHR11920">
    <property type="entry name" value="GUANYLYL CYCLASE"/>
    <property type="match status" value="1"/>
</dbReference>
<evidence type="ECO:0000256" key="3">
    <source>
        <dbReference type="ARBA" id="ARBA00004479"/>
    </source>
</evidence>
<evidence type="ECO:0000256" key="7">
    <source>
        <dbReference type="ARBA" id="ARBA00022729"/>
    </source>
</evidence>
<keyword evidence="6" id="KW-0812">Transmembrane</keyword>
<dbReference type="PROSITE" id="PS50125">
    <property type="entry name" value="GUANYLATE_CYCLASE_2"/>
    <property type="match status" value="1"/>
</dbReference>
<dbReference type="SUPFAM" id="SSF55073">
    <property type="entry name" value="Nucleotide cyclase"/>
    <property type="match status" value="1"/>
</dbReference>
<keyword evidence="9" id="KW-1133">Transmembrane helix</keyword>
<keyword evidence="13" id="KW-0141">cGMP biosynthesis</keyword>
<dbReference type="EC" id="4.6.1.2" evidence="4"/>
<dbReference type="Proteomes" id="UP000230423">
    <property type="component" value="Unassembled WGS sequence"/>
</dbReference>
<evidence type="ECO:0000313" key="16">
    <source>
        <dbReference type="Proteomes" id="UP000230423"/>
    </source>
</evidence>
<dbReference type="GO" id="GO:0001653">
    <property type="term" value="F:peptide receptor activity"/>
    <property type="evidence" value="ECO:0007669"/>
    <property type="project" value="TreeGrafter"/>
</dbReference>
<keyword evidence="11" id="KW-0325">Glycoprotein</keyword>
<dbReference type="InterPro" id="IPR011645">
    <property type="entry name" value="HNOB_dom_associated"/>
</dbReference>
<dbReference type="GO" id="GO:0004383">
    <property type="term" value="F:guanylate cyclase activity"/>
    <property type="evidence" value="ECO:0007669"/>
    <property type="project" value="UniProtKB-EC"/>
</dbReference>
<protein>
    <recommendedName>
        <fullName evidence="4">guanylate cyclase</fullName>
        <ecNumber evidence="4">4.6.1.2</ecNumber>
    </recommendedName>
</protein>
<comment type="subcellular location">
    <subcellularLocation>
        <location evidence="2">Cell membrane</location>
    </subcellularLocation>
    <subcellularLocation>
        <location evidence="3">Membrane</location>
        <topology evidence="3">Single-pass type I membrane protein</topology>
    </subcellularLocation>
</comment>